<protein>
    <submittedName>
        <fullName evidence="10">Iron complex transport system permease protein</fullName>
    </submittedName>
</protein>
<feature type="compositionally biased region" description="Low complexity" evidence="8">
    <location>
        <begin position="8"/>
        <end position="20"/>
    </location>
</feature>
<proteinExistence type="inferred from homology"/>
<keyword evidence="4" id="KW-1003">Cell membrane</keyword>
<feature type="transmembrane region" description="Helical" evidence="9">
    <location>
        <begin position="327"/>
        <end position="346"/>
    </location>
</feature>
<dbReference type="Proteomes" id="UP000183642">
    <property type="component" value="Unassembled WGS sequence"/>
</dbReference>
<feature type="transmembrane region" description="Helical" evidence="9">
    <location>
        <begin position="30"/>
        <end position="49"/>
    </location>
</feature>
<evidence type="ECO:0000256" key="7">
    <source>
        <dbReference type="ARBA" id="ARBA00023136"/>
    </source>
</evidence>
<evidence type="ECO:0000256" key="4">
    <source>
        <dbReference type="ARBA" id="ARBA00022475"/>
    </source>
</evidence>
<keyword evidence="3" id="KW-0813">Transport</keyword>
<keyword evidence="7 9" id="KW-0472">Membrane</keyword>
<keyword evidence="11" id="KW-1185">Reference proteome</keyword>
<feature type="transmembrane region" description="Helical" evidence="9">
    <location>
        <begin position="259"/>
        <end position="285"/>
    </location>
</feature>
<dbReference type="GO" id="GO:0033214">
    <property type="term" value="P:siderophore-iron import into cell"/>
    <property type="evidence" value="ECO:0007669"/>
    <property type="project" value="TreeGrafter"/>
</dbReference>
<dbReference type="CDD" id="cd06550">
    <property type="entry name" value="TM_ABC_iron-siderophores_like"/>
    <property type="match status" value="1"/>
</dbReference>
<evidence type="ECO:0000256" key="6">
    <source>
        <dbReference type="ARBA" id="ARBA00022989"/>
    </source>
</evidence>
<evidence type="ECO:0000313" key="10">
    <source>
        <dbReference type="EMBL" id="SFO31876.1"/>
    </source>
</evidence>
<evidence type="ECO:0000256" key="1">
    <source>
        <dbReference type="ARBA" id="ARBA00004651"/>
    </source>
</evidence>
<evidence type="ECO:0000256" key="5">
    <source>
        <dbReference type="ARBA" id="ARBA00022692"/>
    </source>
</evidence>
<evidence type="ECO:0000256" key="2">
    <source>
        <dbReference type="ARBA" id="ARBA00007935"/>
    </source>
</evidence>
<feature type="transmembrane region" description="Helical" evidence="9">
    <location>
        <begin position="167"/>
        <end position="188"/>
    </location>
</feature>
<dbReference type="Gene3D" id="1.10.3470.10">
    <property type="entry name" value="ABC transporter involved in vitamin B12 uptake, BtuC"/>
    <property type="match status" value="1"/>
</dbReference>
<dbReference type="GO" id="GO:0005886">
    <property type="term" value="C:plasma membrane"/>
    <property type="evidence" value="ECO:0007669"/>
    <property type="project" value="UniProtKB-SubCell"/>
</dbReference>
<feature type="transmembrane region" description="Helical" evidence="9">
    <location>
        <begin position="78"/>
        <end position="98"/>
    </location>
</feature>
<dbReference type="InterPro" id="IPR000522">
    <property type="entry name" value="ABC_transptr_permease_BtuC"/>
</dbReference>
<dbReference type="AlphaFoldDB" id="A0A1I5G7H6"/>
<evidence type="ECO:0000313" key="11">
    <source>
        <dbReference type="Proteomes" id="UP000183642"/>
    </source>
</evidence>
<dbReference type="RefSeq" id="WP_244274211.1">
    <property type="nucleotide sequence ID" value="NZ_FOWE01000006.1"/>
</dbReference>
<feature type="transmembrane region" description="Helical" evidence="9">
    <location>
        <begin position="110"/>
        <end position="129"/>
    </location>
</feature>
<keyword evidence="6 9" id="KW-1133">Transmembrane helix</keyword>
<reference evidence="11" key="1">
    <citation type="submission" date="2016-10" db="EMBL/GenBank/DDBJ databases">
        <authorList>
            <person name="Varghese N."/>
            <person name="Submissions S."/>
        </authorList>
    </citation>
    <scope>NUCLEOTIDE SEQUENCE [LARGE SCALE GENOMIC DNA]</scope>
    <source>
        <strain evidence="11">DSM 43161</strain>
    </source>
</reference>
<evidence type="ECO:0000256" key="8">
    <source>
        <dbReference type="SAM" id="MobiDB-lite"/>
    </source>
</evidence>
<dbReference type="SUPFAM" id="SSF81345">
    <property type="entry name" value="ABC transporter involved in vitamin B12 uptake, BtuC"/>
    <property type="match status" value="1"/>
</dbReference>
<evidence type="ECO:0000256" key="9">
    <source>
        <dbReference type="SAM" id="Phobius"/>
    </source>
</evidence>
<organism evidence="10 11">
    <name type="scientific">Geodermatophilus obscurus</name>
    <dbReference type="NCBI Taxonomy" id="1861"/>
    <lineage>
        <taxon>Bacteria</taxon>
        <taxon>Bacillati</taxon>
        <taxon>Actinomycetota</taxon>
        <taxon>Actinomycetes</taxon>
        <taxon>Geodermatophilales</taxon>
        <taxon>Geodermatophilaceae</taxon>
        <taxon>Geodermatophilus</taxon>
    </lineage>
</organism>
<name>A0A1I5G7H6_9ACTN</name>
<feature type="transmembrane region" description="Helical" evidence="9">
    <location>
        <begin position="218"/>
        <end position="238"/>
    </location>
</feature>
<feature type="transmembrane region" description="Helical" evidence="9">
    <location>
        <begin position="297"/>
        <end position="315"/>
    </location>
</feature>
<accession>A0A1I5G7H6</accession>
<dbReference type="PANTHER" id="PTHR30472">
    <property type="entry name" value="FERRIC ENTEROBACTIN TRANSPORT SYSTEM PERMEASE PROTEIN"/>
    <property type="match status" value="1"/>
</dbReference>
<feature type="region of interest" description="Disordered" evidence="8">
    <location>
        <begin position="1"/>
        <end position="20"/>
    </location>
</feature>
<comment type="subcellular location">
    <subcellularLocation>
        <location evidence="1">Cell membrane</location>
        <topology evidence="1">Multi-pass membrane protein</topology>
    </subcellularLocation>
</comment>
<dbReference type="Pfam" id="PF01032">
    <property type="entry name" value="FecCD"/>
    <property type="match status" value="1"/>
</dbReference>
<comment type="similarity">
    <text evidence="2">Belongs to the binding-protein-dependent transport system permease family. FecCD subfamily.</text>
</comment>
<dbReference type="InterPro" id="IPR037294">
    <property type="entry name" value="ABC_BtuC-like"/>
</dbReference>
<keyword evidence="5 9" id="KW-0812">Transmembrane</keyword>
<sequence length="351" mass="34358">MDDRLVVGAPGRGDPAGDAPAAASRLSRGLLWGGAALALTVLASLLFGAGEVGPGRALPVLLGAGDDDASFAVLQLRLPRTVVAVAVGVALGVAGAVLQTAARNPLAEPGLLGVSAGASFAVVLVIASGASAAALGPWVAVLGAGAGCLLAVGAARLRGTGDDPVRLVLAGAALSSLLHAATSVVLLLDQRTSDEVRFWTVGSVAGRDLGTLSQVGPVLGAGVLIALLAARPLSALALGDDVARGLGHRPARARGLAMAAVALLVGGAVAAAGPVAFVGLVVPFLARALVGPDLRRVLAVSVLLGPAVVLVADVASRLLVRPYEMPLGVVTALVGAPVLVAVVRSTRMPSL</sequence>
<dbReference type="GO" id="GO:0022857">
    <property type="term" value="F:transmembrane transporter activity"/>
    <property type="evidence" value="ECO:0007669"/>
    <property type="project" value="InterPro"/>
</dbReference>
<evidence type="ECO:0000256" key="3">
    <source>
        <dbReference type="ARBA" id="ARBA00022448"/>
    </source>
</evidence>
<dbReference type="EMBL" id="FOWE01000006">
    <property type="protein sequence ID" value="SFO31876.1"/>
    <property type="molecule type" value="Genomic_DNA"/>
</dbReference>
<gene>
    <name evidence="10" type="ORF">SAMN05660359_02618</name>
</gene>
<dbReference type="PANTHER" id="PTHR30472:SF1">
    <property type="entry name" value="FE(3+) DICITRATE TRANSPORT SYSTEM PERMEASE PROTEIN FECC-RELATED"/>
    <property type="match status" value="1"/>
</dbReference>
<feature type="transmembrane region" description="Helical" evidence="9">
    <location>
        <begin position="135"/>
        <end position="155"/>
    </location>
</feature>